<dbReference type="AlphaFoldDB" id="A0A1X6NR04"/>
<dbReference type="Proteomes" id="UP000218209">
    <property type="component" value="Unassembled WGS sequence"/>
</dbReference>
<protein>
    <submittedName>
        <fullName evidence="1">Uncharacterized protein</fullName>
    </submittedName>
</protein>
<reference evidence="1 2" key="1">
    <citation type="submission" date="2017-03" db="EMBL/GenBank/DDBJ databases">
        <title>WGS assembly of Porphyra umbilicalis.</title>
        <authorList>
            <person name="Brawley S.H."/>
            <person name="Blouin N.A."/>
            <person name="Ficko-Blean E."/>
            <person name="Wheeler G.L."/>
            <person name="Lohr M."/>
            <person name="Goodson H.V."/>
            <person name="Jenkins J.W."/>
            <person name="Blaby-Haas C.E."/>
            <person name="Helliwell K.E."/>
            <person name="Chan C."/>
            <person name="Marriage T."/>
            <person name="Bhattacharya D."/>
            <person name="Klein A.S."/>
            <person name="Badis Y."/>
            <person name="Brodie J."/>
            <person name="Cao Y."/>
            <person name="Collen J."/>
            <person name="Dittami S.M."/>
            <person name="Gachon C.M."/>
            <person name="Green B.R."/>
            <person name="Karpowicz S."/>
            <person name="Kim J.W."/>
            <person name="Kudahl U."/>
            <person name="Lin S."/>
            <person name="Michel G."/>
            <person name="Mittag M."/>
            <person name="Olson B.J."/>
            <person name="Pangilinan J."/>
            <person name="Peng Y."/>
            <person name="Qiu H."/>
            <person name="Shu S."/>
            <person name="Singer J.T."/>
            <person name="Smith A.G."/>
            <person name="Sprecher B.N."/>
            <person name="Wagner V."/>
            <person name="Wang W."/>
            <person name="Wang Z.-Y."/>
            <person name="Yan J."/>
            <person name="Yarish C."/>
            <person name="Zoeuner-Riek S."/>
            <person name="Zhuang Y."/>
            <person name="Zou Y."/>
            <person name="Lindquist E.A."/>
            <person name="Grimwood J."/>
            <person name="Barry K."/>
            <person name="Rokhsar D.S."/>
            <person name="Schmutz J."/>
            <person name="Stiller J.W."/>
            <person name="Grossman A.R."/>
            <person name="Prochnik S.E."/>
        </authorList>
    </citation>
    <scope>NUCLEOTIDE SEQUENCE [LARGE SCALE GENOMIC DNA]</scope>
    <source>
        <strain evidence="1">4086291</strain>
    </source>
</reference>
<accession>A0A1X6NR04</accession>
<sequence>MEGGPRSLWPGACYVGHAPTATGGVRWWFATPSLPPPRRTYFRFFSRCPRR</sequence>
<evidence type="ECO:0000313" key="1">
    <source>
        <dbReference type="EMBL" id="OSX70916.1"/>
    </source>
</evidence>
<dbReference type="EMBL" id="KV919190">
    <property type="protein sequence ID" value="OSX70916.1"/>
    <property type="molecule type" value="Genomic_DNA"/>
</dbReference>
<organism evidence="1 2">
    <name type="scientific">Porphyra umbilicalis</name>
    <name type="common">Purple laver</name>
    <name type="synonym">Red alga</name>
    <dbReference type="NCBI Taxonomy" id="2786"/>
    <lineage>
        <taxon>Eukaryota</taxon>
        <taxon>Rhodophyta</taxon>
        <taxon>Bangiophyceae</taxon>
        <taxon>Bangiales</taxon>
        <taxon>Bangiaceae</taxon>
        <taxon>Porphyra</taxon>
    </lineage>
</organism>
<gene>
    <name evidence="1" type="ORF">BU14_0634s0002</name>
</gene>
<evidence type="ECO:0000313" key="2">
    <source>
        <dbReference type="Proteomes" id="UP000218209"/>
    </source>
</evidence>
<name>A0A1X6NR04_PORUM</name>
<proteinExistence type="predicted"/>
<keyword evidence="2" id="KW-1185">Reference proteome</keyword>